<keyword evidence="3" id="KW-1185">Reference proteome</keyword>
<dbReference type="RefSeq" id="WP_095978175.1">
    <property type="nucleotide sequence ID" value="NZ_CP022163.1"/>
</dbReference>
<gene>
    <name evidence="2" type="ORF">MEBOL_003088</name>
</gene>
<sequence length="155" mass="16538">MATLKARLVGKLKQVAVKAGNRGVHYLVEGTTAAAKAVDKLQATLAQKAEAEQPLETPLERSERTRPQAPGISVQAQATAERILEEARAVEQRIRGARPARNPLRISVSAEPEAPRPSTKSRSQGRKTTASATAPKRVTAPAGGFKAKRGQKHGH</sequence>
<feature type="compositionally biased region" description="Basic residues" evidence="1">
    <location>
        <begin position="146"/>
        <end position="155"/>
    </location>
</feature>
<evidence type="ECO:0000313" key="2">
    <source>
        <dbReference type="EMBL" id="ATB29633.1"/>
    </source>
</evidence>
<evidence type="ECO:0000256" key="1">
    <source>
        <dbReference type="SAM" id="MobiDB-lite"/>
    </source>
</evidence>
<evidence type="ECO:0000313" key="3">
    <source>
        <dbReference type="Proteomes" id="UP000217289"/>
    </source>
</evidence>
<feature type="region of interest" description="Disordered" evidence="1">
    <location>
        <begin position="92"/>
        <end position="155"/>
    </location>
</feature>
<protein>
    <submittedName>
        <fullName evidence="2">Uncharacterized protein</fullName>
    </submittedName>
</protein>
<accession>A0A250IEH1</accession>
<dbReference type="AlphaFoldDB" id="A0A250IEH1"/>
<dbReference type="KEGG" id="mbd:MEBOL_003088"/>
<dbReference type="EMBL" id="CP022163">
    <property type="protein sequence ID" value="ATB29633.1"/>
    <property type="molecule type" value="Genomic_DNA"/>
</dbReference>
<feature type="region of interest" description="Disordered" evidence="1">
    <location>
        <begin position="47"/>
        <end position="77"/>
    </location>
</feature>
<dbReference type="Proteomes" id="UP000217289">
    <property type="component" value="Chromosome"/>
</dbReference>
<reference evidence="2 3" key="1">
    <citation type="submission" date="2017-06" db="EMBL/GenBank/DDBJ databases">
        <authorList>
            <person name="Kim H.J."/>
            <person name="Triplett B.A."/>
        </authorList>
    </citation>
    <scope>NUCLEOTIDE SEQUENCE [LARGE SCALE GENOMIC DNA]</scope>
    <source>
        <strain evidence="2 3">DSM 14713</strain>
    </source>
</reference>
<organism evidence="2 3">
    <name type="scientific">Melittangium boletus DSM 14713</name>
    <dbReference type="NCBI Taxonomy" id="1294270"/>
    <lineage>
        <taxon>Bacteria</taxon>
        <taxon>Pseudomonadati</taxon>
        <taxon>Myxococcota</taxon>
        <taxon>Myxococcia</taxon>
        <taxon>Myxococcales</taxon>
        <taxon>Cystobacterineae</taxon>
        <taxon>Archangiaceae</taxon>
        <taxon>Melittangium</taxon>
    </lineage>
</organism>
<dbReference type="OrthoDB" id="5525552at2"/>
<name>A0A250IEH1_9BACT</name>
<feature type="compositionally biased region" description="Polar residues" evidence="1">
    <location>
        <begin position="118"/>
        <end position="132"/>
    </location>
</feature>
<proteinExistence type="predicted"/>